<name>A0ABQ6R4Z9_9BACT</name>
<protein>
    <submittedName>
        <fullName evidence="1">Uncharacterized protein</fullName>
    </submittedName>
</protein>
<dbReference type="Proteomes" id="UP001342631">
    <property type="component" value="Unassembled WGS sequence"/>
</dbReference>
<proteinExistence type="predicted"/>
<keyword evidence="2" id="KW-1185">Reference proteome</keyword>
<evidence type="ECO:0000313" key="1">
    <source>
        <dbReference type="EMBL" id="GMU10543.1"/>
    </source>
</evidence>
<gene>
    <name evidence="1" type="ORF">ASNO1_67970</name>
</gene>
<dbReference type="EMBL" id="BTTX01000008">
    <property type="protein sequence ID" value="GMU10543.1"/>
    <property type="molecule type" value="Genomic_DNA"/>
</dbReference>
<accession>A0ABQ6R4Z9</accession>
<comment type="caution">
    <text evidence="1">The sequence shown here is derived from an EMBL/GenBank/DDBJ whole genome shotgun (WGS) entry which is preliminary data.</text>
</comment>
<reference evidence="1 2" key="1">
    <citation type="journal article" date="2024" name="Arch. Microbiol.">
        <title>Corallococcus caeni sp. nov., a novel myxobacterium isolated from activated sludge.</title>
        <authorList>
            <person name="Tomita S."/>
            <person name="Nakai R."/>
            <person name="Kuroda K."/>
            <person name="Kurashita H."/>
            <person name="Hatamoto M."/>
            <person name="Yamaguchi T."/>
            <person name="Narihiro T."/>
        </authorList>
    </citation>
    <scope>NUCLEOTIDE SEQUENCE [LARGE SCALE GENOMIC DNA]</scope>
    <source>
        <strain evidence="1 2">NO1</strain>
    </source>
</reference>
<evidence type="ECO:0000313" key="2">
    <source>
        <dbReference type="Proteomes" id="UP001342631"/>
    </source>
</evidence>
<sequence>MPQRGARMSSNASAFTWRRIRDSLDAYAPQSLAARLREALAPLRSGSIHQARLKQAKNAVKDLLQAELGPWYIESGLPLGNEVLGGYCWCHSFFNQNPPHRTMDVDANIQLMLEALERIRSFLYALDGVYQTARRQLELAADDQALREKALAEGLVRTVELTAETTSCEETWYQVAQDAMSWCIEAMGLPLSDATQEQLDTAFVFESWIAPAPEALRTAAARVAEVAV</sequence>
<organism evidence="1 2">
    <name type="scientific">Corallococcus caeni</name>
    <dbReference type="NCBI Taxonomy" id="3082388"/>
    <lineage>
        <taxon>Bacteria</taxon>
        <taxon>Pseudomonadati</taxon>
        <taxon>Myxococcota</taxon>
        <taxon>Myxococcia</taxon>
        <taxon>Myxococcales</taxon>
        <taxon>Cystobacterineae</taxon>
        <taxon>Myxococcaceae</taxon>
        <taxon>Corallococcus</taxon>
    </lineage>
</organism>